<keyword evidence="1" id="KW-0812">Transmembrane</keyword>
<comment type="caution">
    <text evidence="2">The sequence shown here is derived from an EMBL/GenBank/DDBJ whole genome shotgun (WGS) entry which is preliminary data.</text>
</comment>
<name>A0A0R0C0V7_9GAMM</name>
<protein>
    <submittedName>
        <fullName evidence="3">DUF4845 domain-containing protein</fullName>
    </submittedName>
    <submittedName>
        <fullName evidence="2">Membrane protein</fullName>
    </submittedName>
</protein>
<sequence length="125" mass="14072">MKRKQQGITLTSFLAILVVVGFALFVGMKLLPMYQEFYAVKAAMKGVAQEPGSGNMDPARAQDLFFRRLDMSYSDSVKPRDVKFERIASGWKMKVSYEVRKPMMGNLDVVGHFQAEQELTRSGGN</sequence>
<keyword evidence="1" id="KW-0472">Membrane</keyword>
<evidence type="ECO:0000313" key="3">
    <source>
        <dbReference type="EMBL" id="MBB1117000.1"/>
    </source>
</evidence>
<proteinExistence type="predicted"/>
<dbReference type="EMBL" id="LDJH01000006">
    <property type="protein sequence ID" value="KRG59527.1"/>
    <property type="molecule type" value="Genomic_DNA"/>
</dbReference>
<reference evidence="2 4" key="1">
    <citation type="submission" date="2015-05" db="EMBL/GenBank/DDBJ databases">
        <title>Genome sequencing and analysis of members of genus Stenotrophomonas.</title>
        <authorList>
            <person name="Patil P.P."/>
            <person name="Midha S."/>
            <person name="Patil P.B."/>
        </authorList>
    </citation>
    <scope>NUCLEOTIDE SEQUENCE [LARGE SCALE GENOMIC DNA]</scope>
    <source>
        <strain evidence="2 4">DSM 17805</strain>
    </source>
</reference>
<dbReference type="EMBL" id="JACIUV010000003">
    <property type="protein sequence ID" value="MBB1117000.1"/>
    <property type="molecule type" value="Genomic_DNA"/>
</dbReference>
<dbReference type="Proteomes" id="UP000051254">
    <property type="component" value="Unassembled WGS sequence"/>
</dbReference>
<reference evidence="3 5" key="2">
    <citation type="submission" date="2020-08" db="EMBL/GenBank/DDBJ databases">
        <title>Stenotrophomonas sp. W1S232.</title>
        <authorList>
            <person name="Deng Y."/>
        </authorList>
    </citation>
    <scope>NUCLEOTIDE SEQUENCE [LARGE SCALE GENOMIC DNA]</scope>
    <source>
        <strain evidence="3 5">W1S232</strain>
    </source>
</reference>
<dbReference type="Pfam" id="PF16137">
    <property type="entry name" value="DUF4845"/>
    <property type="match status" value="1"/>
</dbReference>
<keyword evidence="4" id="KW-1185">Reference proteome</keyword>
<dbReference type="PATRIC" id="fig|266128.3.peg.2233"/>
<evidence type="ECO:0000313" key="5">
    <source>
        <dbReference type="Proteomes" id="UP000550609"/>
    </source>
</evidence>
<evidence type="ECO:0000313" key="4">
    <source>
        <dbReference type="Proteomes" id="UP000051254"/>
    </source>
</evidence>
<feature type="transmembrane region" description="Helical" evidence="1">
    <location>
        <begin position="7"/>
        <end position="28"/>
    </location>
</feature>
<dbReference type="AlphaFoldDB" id="A0A0R0C0V7"/>
<accession>A0A0R0C0V7</accession>
<organism evidence="2 4">
    <name type="scientific">Stenotrophomonas koreensis</name>
    <dbReference type="NCBI Taxonomy" id="266128"/>
    <lineage>
        <taxon>Bacteria</taxon>
        <taxon>Pseudomonadati</taxon>
        <taxon>Pseudomonadota</taxon>
        <taxon>Gammaproteobacteria</taxon>
        <taxon>Lysobacterales</taxon>
        <taxon>Lysobacteraceae</taxon>
        <taxon>Stenotrophomonas</taxon>
    </lineage>
</organism>
<evidence type="ECO:0000313" key="2">
    <source>
        <dbReference type="EMBL" id="KRG59527.1"/>
    </source>
</evidence>
<dbReference type="RefSeq" id="WP_057663452.1">
    <property type="nucleotide sequence ID" value="NZ_JACIUV010000003.1"/>
</dbReference>
<dbReference type="OrthoDB" id="5734946at2"/>
<gene>
    <name evidence="2" type="ORF">ABB25_02865</name>
    <name evidence="3" type="ORF">H4O09_08055</name>
</gene>
<accession>A0A7W3V020</accession>
<evidence type="ECO:0000256" key="1">
    <source>
        <dbReference type="SAM" id="Phobius"/>
    </source>
</evidence>
<dbReference type="Proteomes" id="UP000550609">
    <property type="component" value="Unassembled WGS sequence"/>
</dbReference>
<dbReference type="STRING" id="266128.ABB25_02865"/>
<dbReference type="InterPro" id="IPR032314">
    <property type="entry name" value="DUF4845"/>
</dbReference>
<keyword evidence="1" id="KW-1133">Transmembrane helix</keyword>